<feature type="domain" description="SEA" evidence="6">
    <location>
        <begin position="2575"/>
        <end position="2692"/>
    </location>
</feature>
<dbReference type="PROSITE" id="PS50228">
    <property type="entry name" value="SUEL_LECTIN"/>
    <property type="match status" value="1"/>
</dbReference>
<evidence type="ECO:0000313" key="10">
    <source>
        <dbReference type="Proteomes" id="UP000275408"/>
    </source>
</evidence>
<name>A0A3M6TWE4_POCDA</name>
<feature type="domain" description="C-type lectin" evidence="7">
    <location>
        <begin position="32"/>
        <end position="154"/>
    </location>
</feature>
<keyword evidence="4" id="KW-0732">Signal</keyword>
<dbReference type="CDD" id="cd03590">
    <property type="entry name" value="CLECT_DC-SIGN_like"/>
    <property type="match status" value="1"/>
</dbReference>
<protein>
    <recommendedName>
        <fullName evidence="11">Macrophage mannose receptor 1-like</fullName>
    </recommendedName>
</protein>
<dbReference type="InterPro" id="IPR001304">
    <property type="entry name" value="C-type_lectin-like"/>
</dbReference>
<evidence type="ECO:0000256" key="4">
    <source>
        <dbReference type="SAM" id="SignalP"/>
    </source>
</evidence>
<feature type="domain" description="F5/8 type C" evidence="5">
    <location>
        <begin position="2258"/>
        <end position="2408"/>
    </location>
</feature>
<dbReference type="Gene3D" id="2.60.120.200">
    <property type="match status" value="1"/>
</dbReference>
<dbReference type="SMART" id="SM00231">
    <property type="entry name" value="FA58C"/>
    <property type="match status" value="4"/>
</dbReference>
<dbReference type="SMART" id="SM00200">
    <property type="entry name" value="SEA"/>
    <property type="match status" value="1"/>
</dbReference>
<feature type="domain" description="C-type lectin" evidence="7">
    <location>
        <begin position="621"/>
        <end position="741"/>
    </location>
</feature>
<evidence type="ECO:0000256" key="2">
    <source>
        <dbReference type="ARBA" id="ARBA00023157"/>
    </source>
</evidence>
<keyword evidence="3" id="KW-0472">Membrane</keyword>
<dbReference type="InterPro" id="IPR008979">
    <property type="entry name" value="Galactose-bd-like_sf"/>
</dbReference>
<dbReference type="FunFam" id="3.10.100.10:FF:000025">
    <property type="entry name" value="Mannose receptor C-type 1"/>
    <property type="match status" value="1"/>
</dbReference>
<dbReference type="SUPFAM" id="SSF49899">
    <property type="entry name" value="Concanavalin A-like lectins/glucanases"/>
    <property type="match status" value="1"/>
</dbReference>
<sequence length="2783" mass="311662">MANAMVYRLLVTLLIICRSVSASNCPPDWYGFGNSCYKFVVRSLYVKGLNWENARRTCLNYGGDLASVENISEMNFIYSHSSKNWRENYWIGLNDQHNESQFVWSDGTPFNSSVYNNWKSGEPNDGGGVEDCVELYLRRWNDDKCNSELGYICERPKGVPMPTSLTVSPPATSTPISCPIGWEYYGSSCYKFSSVRKTWTDAAKDCRALGGYLVKIDDSDEQHFITFKQRISHRTRWIGLSDSAVEGNYRWEADNTLVNYTYWATDEPNDFAGSEDCVQVWAYSSGGLWNDDFCNSEHYYICEKPGGQNLCPLNWRGFGDYCYQFNIHGAHAKSWLDAEKACMSHNSGTELVSISAGAEQDFLLKYLKDMRIPQIWIGLNDRKQEGTYVWTDKSSLTYKNWAPKQPSNGFFGTYADCARMDADNQNGTWSMAMCRNKFGYVCKRKNGINQCDSPFGMEDESIADSQIFTSSNYNFSSRASQARLRLESGDLNAGAWCAAQNKVGEYLQIDLGVVRQVRHIALQGRPGSSDYVKTFYLRYGDNGLDFNNYGENATVKYKTLGGNVNDAASISNIALTEPIYARFIRIYPLSWNSRICLRTEIYGCASQASSKKCGIGWEIGPDETCYQINSNQWKLWADARASCLSRGGDLVSIVTMKEKNWLNNRLQAVSGWTYSFWLGLNDRDSPKHFYWSDGSPYRLTAWDAGYPTNTPQTPKACVEIDTVRGAWRDVSCGEYRPFICKRKMASGVKTPVTGNWISGTDYYWPLDQIVEGKSVVGTVPAIVHGEVKSSNSSQNGRSVVYFRGYQAHLDARRFQDPCISNLDKCENGITVSFVIQFEDDAKTWKTNTFIVYTFEDVLQKGRGFALYYVNGQLHTAVNTRQKRWHVFKPLQTGKNVWHHVMFTWQREKGIVLYINGKKSSSLYYGVSSSHSKSSSSFIVGSKSTQPLSGGFRMRSLAVWRRPLTSQEVNRIYLAEFGSCRVGWKDFGQYCYQFNLNKKSWPSAQISCVNQQAELVSIHSPVEQAHISLETGPHGLDLPAWIGMHDQGVESEFQWSDGSAVQFTYWDGWQPDNWRDSEDCANVRNVNDGRWNDQSCYNSLPYICKKPKEYITPHGIIATSTPKKLFVCESTSAVLSCPTSTVLTIKSATWGRTNTTRCFQVSVKPCKLNVTANLNAKCGGKNHCSLRATNSVLGADPCGGGIAKYLEIDYMCLKGPENSPLCKGGWHLSPDGSRCIRVIFDRKTWQDARSTCKTYGGDLVSFHSSTENILVTSLLVDSWNIGEVGGLWTGLTDAGQKGVYYWSDGSKLDYTNWLNTQPDERILEGSCVQATLQPGRMSWLFWQDVDCNSTLYFACAKPPNRQVLPTNLVPSGQSLTRTATPTSTVFNYLCPSGWMTNGSFCYKLMSQSKTWTDARDTCRSFTANSDLVSIHSVAENEFVASLFSGLLYAAWIGLSDRGVLYGYVWSDGTPVQFTKWNVQQPDSHQGQQPCVEMYSTGEWGDTGCYSVKQFICKMPRSDNKPSATVTPTTPVHQTSGICPNNTILWNTMCYYFANDSQSSRLTWRAARQACQKELGGDLVSILSAAENNFIKSQISGHSSNALWIGLNDLGTESSYQWSDGSPVVYINYGWKEPNDYYGQEDCLEIVKRGYWNDHHCSVLRPYICKTTNNSRIQALTTSPPDQSRPGRSHGRCKDGWVNYDKRCYRIVSDPQLSWENARDVCRKGLNANVNGDLVTVNDQYEQAFLTTMLLGKNDNFWIGFNDKHVEGSFFWTDNSPRKYTNWNVNEPTGYGWNKDCVDMTSSGEAGRWETAQCDQKKGFICETGADQISANAPPGNTSCPPGYLPFGSDCFNVSYVPMGWKEALKFCQDRMNGSDLMSVHNSFEQAFVVMNLKGFQGRFWLGLSREANSKDFQWSDLSMKTYTNWAAKQPDAPYGQKTCVVASNSDANAGGWSDVNCSEKNRFICRLRRGEPHVSPPLLGSCPTGWEKFDKHCYLFRDSDLQPWAAARFKCLNQGGNLVSITSEQEQDFITFHYRRISAGKIWIGLNDWSLERGFTWSDGSPVTYLNWLPGEPNDNTGMENCIEMWPPSRGWNDQSCADRRGYICKQPLECAAALGMSNGAISKSQITASSMLASYGPDMARLNSMSAWCAKAQSGQYIQIDLLTETRLNKIALQGFTLNGLPSFIRTFTLQTSEDGVNYEAYQRNGRDVVFPANHDANSVVTKSVKPTVNTRLIRIVPSSWTGSLCMRMELYGCPIACQTPLGMQSGSLNDTSLSASSTKDSSHKAANARPFRAVGWCAKILDKHPWYQITFPGWERKITKITTWGGGRGSGFVSVYSLKSTRTLDVDITVWSDYQEGGKTRNFRGNQDAVNPVSHLLAEPIIADALRIKPLNWSSIGACLRLEVFGCDKGCNSALGLRQGIIKDSALSASSSLDEAHLANKGRLNGSTGWCASDNYRESYFEIDFGVAMKVSTVAIQGAEDGKGYIKSYIVNTKDYVDGPWTQYRQNDKTKVFLANVDFSSIVKNSFPSGLRGRYIRIKPKTWSDRPCLRLELYGCKSDLQPTIIPSVSTTPSAVLTYRGSVKFSNKTWTDEYENPGSEAFKTLARKIEKSIADLYNDDKNDEASKAFLNVTITGFSRGSIIAKFRLTFFRDIANNLGANVTRKLVEAVDSGELAGLAVDQSSLIIKIEDDSSVSTSSQPTTENQIDSEEGTNVIYILIPAFIFLLMCCCGLGLYLFCKRKKGNHPLNHQQFNNPIFFSNSKQEIQTNGHAVTSNGTTTTAT</sequence>
<feature type="domain" description="C-type lectin" evidence="7">
    <location>
        <begin position="1544"/>
        <end position="1664"/>
    </location>
</feature>
<evidence type="ECO:0000313" key="9">
    <source>
        <dbReference type="EMBL" id="RMX45614.1"/>
    </source>
</evidence>
<feature type="domain" description="SUEL-type lectin" evidence="8">
    <location>
        <begin position="1126"/>
        <end position="1212"/>
    </location>
</feature>
<organism evidence="9 10">
    <name type="scientific">Pocillopora damicornis</name>
    <name type="common">Cauliflower coral</name>
    <name type="synonym">Millepora damicornis</name>
    <dbReference type="NCBI Taxonomy" id="46731"/>
    <lineage>
        <taxon>Eukaryota</taxon>
        <taxon>Metazoa</taxon>
        <taxon>Cnidaria</taxon>
        <taxon>Anthozoa</taxon>
        <taxon>Hexacorallia</taxon>
        <taxon>Scleractinia</taxon>
        <taxon>Astrocoeniina</taxon>
        <taxon>Pocilloporidae</taxon>
        <taxon>Pocillopora</taxon>
    </lineage>
</organism>
<feature type="domain" description="C-type lectin" evidence="7">
    <location>
        <begin position="185"/>
        <end position="303"/>
    </location>
</feature>
<dbReference type="InterPro" id="IPR036364">
    <property type="entry name" value="SEA_dom_sf"/>
</dbReference>
<dbReference type="Gene3D" id="3.10.100.10">
    <property type="entry name" value="Mannose-Binding Protein A, subunit A"/>
    <property type="match status" value="11"/>
</dbReference>
<dbReference type="SMART" id="SM00034">
    <property type="entry name" value="CLECT"/>
    <property type="match status" value="11"/>
</dbReference>
<evidence type="ECO:0008006" key="11">
    <source>
        <dbReference type="Google" id="ProtNLM"/>
    </source>
</evidence>
<dbReference type="InterPro" id="IPR018378">
    <property type="entry name" value="C-type_lectin_CS"/>
</dbReference>
<dbReference type="CDD" id="cd22823">
    <property type="entry name" value="Gal_Rha_Lectin"/>
    <property type="match status" value="1"/>
</dbReference>
<feature type="domain" description="F5/8 type C" evidence="5">
    <location>
        <begin position="2110"/>
        <end position="2254"/>
    </location>
</feature>
<dbReference type="InterPro" id="IPR033989">
    <property type="entry name" value="CD209-like_CTLD"/>
</dbReference>
<keyword evidence="1" id="KW-0430">Lectin</keyword>
<dbReference type="SUPFAM" id="SSF82671">
    <property type="entry name" value="SEA domain"/>
    <property type="match status" value="1"/>
</dbReference>
<evidence type="ECO:0000259" key="8">
    <source>
        <dbReference type="PROSITE" id="PS50228"/>
    </source>
</evidence>
<dbReference type="Gene3D" id="3.30.70.960">
    <property type="entry name" value="SEA domain"/>
    <property type="match status" value="1"/>
</dbReference>
<dbReference type="GO" id="GO:0030246">
    <property type="term" value="F:carbohydrate binding"/>
    <property type="evidence" value="ECO:0007669"/>
    <property type="project" value="UniProtKB-KW"/>
</dbReference>
<dbReference type="SUPFAM" id="SSF56436">
    <property type="entry name" value="C-type lectin-like"/>
    <property type="match status" value="11"/>
</dbReference>
<dbReference type="Pfam" id="PF00754">
    <property type="entry name" value="F5_F8_type_C"/>
    <property type="match status" value="4"/>
</dbReference>
<dbReference type="Gene3D" id="2.60.120.260">
    <property type="entry name" value="Galactose-binding domain-like"/>
    <property type="match status" value="4"/>
</dbReference>
<dbReference type="InterPro" id="IPR016186">
    <property type="entry name" value="C-type_lectin-like/link_sf"/>
</dbReference>
<dbReference type="InterPro" id="IPR000922">
    <property type="entry name" value="Lectin_gal-bd_dom"/>
</dbReference>
<feature type="domain" description="C-type lectin" evidence="7">
    <location>
        <begin position="1230"/>
        <end position="1355"/>
    </location>
</feature>
<dbReference type="CDD" id="cd00057">
    <property type="entry name" value="FA58C"/>
    <property type="match status" value="4"/>
</dbReference>
<feature type="transmembrane region" description="Helical" evidence="3">
    <location>
        <begin position="2715"/>
        <end position="2738"/>
    </location>
</feature>
<dbReference type="InterPro" id="IPR016187">
    <property type="entry name" value="CTDL_fold"/>
</dbReference>
<dbReference type="PROSITE" id="PS50041">
    <property type="entry name" value="C_TYPE_LECTIN_2"/>
    <property type="match status" value="11"/>
</dbReference>
<keyword evidence="3" id="KW-1133">Transmembrane helix</keyword>
<dbReference type="InterPro" id="IPR000082">
    <property type="entry name" value="SEA_dom"/>
</dbReference>
<feature type="domain" description="F5/8 type C" evidence="5">
    <location>
        <begin position="2412"/>
        <end position="2557"/>
    </location>
</feature>
<dbReference type="Pfam" id="PF01390">
    <property type="entry name" value="SEA"/>
    <property type="match status" value="1"/>
</dbReference>
<dbReference type="Pfam" id="PF13385">
    <property type="entry name" value="Laminin_G_3"/>
    <property type="match status" value="1"/>
</dbReference>
<dbReference type="EMBL" id="RCHS01002812">
    <property type="protein sequence ID" value="RMX45614.1"/>
    <property type="molecule type" value="Genomic_DNA"/>
</dbReference>
<keyword evidence="3" id="KW-0812">Transmembrane</keyword>
<dbReference type="PROSITE" id="PS01285">
    <property type="entry name" value="FA58C_1"/>
    <property type="match status" value="2"/>
</dbReference>
<dbReference type="Gene3D" id="2.60.120.740">
    <property type="match status" value="1"/>
</dbReference>
<keyword evidence="2" id="KW-1015">Disulfide bond</keyword>
<feature type="chain" id="PRO_5018278122" description="Macrophage mannose receptor 1-like" evidence="4">
    <location>
        <begin position="23"/>
        <end position="2783"/>
    </location>
</feature>
<feature type="domain" description="C-type lectin" evidence="7">
    <location>
        <begin position="1845"/>
        <end position="1965"/>
    </location>
</feature>
<proteinExistence type="predicted"/>
<dbReference type="PROSITE" id="PS50022">
    <property type="entry name" value="FA58C_3"/>
    <property type="match status" value="4"/>
</dbReference>
<dbReference type="CDD" id="cd00037">
    <property type="entry name" value="CLECT"/>
    <property type="match status" value="7"/>
</dbReference>
<keyword evidence="10" id="KW-1185">Reference proteome</keyword>
<feature type="domain" description="C-type lectin" evidence="7">
    <location>
        <begin position="1698"/>
        <end position="1821"/>
    </location>
</feature>
<dbReference type="InterPro" id="IPR043159">
    <property type="entry name" value="Lectin_gal-bd_sf"/>
</dbReference>
<dbReference type="InterPro" id="IPR013320">
    <property type="entry name" value="ConA-like_dom_sf"/>
</dbReference>
<evidence type="ECO:0000256" key="1">
    <source>
        <dbReference type="ARBA" id="ARBA00022734"/>
    </source>
</evidence>
<dbReference type="PANTHER" id="PTHR22803">
    <property type="entry name" value="MANNOSE, PHOSPHOLIPASE, LECTIN RECEPTOR RELATED"/>
    <property type="match status" value="1"/>
</dbReference>
<evidence type="ECO:0000256" key="3">
    <source>
        <dbReference type="SAM" id="Phobius"/>
    </source>
</evidence>
<dbReference type="Pfam" id="PF02140">
    <property type="entry name" value="SUEL_Lectin"/>
    <property type="match status" value="1"/>
</dbReference>
<reference evidence="9 10" key="1">
    <citation type="journal article" date="2018" name="Sci. Rep.">
        <title>Comparative analysis of the Pocillopora damicornis genome highlights role of immune system in coral evolution.</title>
        <authorList>
            <person name="Cunning R."/>
            <person name="Bay R.A."/>
            <person name="Gillette P."/>
            <person name="Baker A.C."/>
            <person name="Traylor-Knowles N."/>
        </authorList>
    </citation>
    <scope>NUCLEOTIDE SEQUENCE [LARGE SCALE GENOMIC DNA]</scope>
    <source>
        <strain evidence="9">RSMAS</strain>
        <tissue evidence="9">Whole animal</tissue>
    </source>
</reference>
<gene>
    <name evidence="9" type="ORF">pdam_00010591</name>
</gene>
<comment type="caution">
    <text evidence="9">The sequence shown here is derived from an EMBL/GenBank/DDBJ whole genome shotgun (WGS) entry which is preliminary data.</text>
</comment>
<dbReference type="PROSITE" id="PS00615">
    <property type="entry name" value="C_TYPE_LECTIN_1"/>
    <property type="match status" value="7"/>
</dbReference>
<dbReference type="FunFam" id="2.60.120.260:FF:000016">
    <property type="entry name" value="Contactin-associated protein-like 4 isoform 1"/>
    <property type="match status" value="3"/>
</dbReference>
<feature type="domain" description="C-type lectin" evidence="7">
    <location>
        <begin position="1988"/>
        <end position="2105"/>
    </location>
</feature>
<dbReference type="SUPFAM" id="SSF49785">
    <property type="entry name" value="Galactose-binding domain-like"/>
    <property type="match status" value="4"/>
</dbReference>
<dbReference type="InterPro" id="IPR050111">
    <property type="entry name" value="C-type_lectin/snaclec_domain"/>
</dbReference>
<feature type="domain" description="C-type lectin" evidence="7">
    <location>
        <begin position="986"/>
        <end position="1104"/>
    </location>
</feature>
<feature type="domain" description="C-type lectin" evidence="7">
    <location>
        <begin position="318"/>
        <end position="443"/>
    </location>
</feature>
<accession>A0A3M6TWE4</accession>
<dbReference type="InterPro" id="IPR000421">
    <property type="entry name" value="FA58C"/>
</dbReference>
<dbReference type="Pfam" id="PF00059">
    <property type="entry name" value="Lectin_C"/>
    <property type="match status" value="11"/>
</dbReference>
<dbReference type="PROSITE" id="PS01286">
    <property type="entry name" value="FA58C_2"/>
    <property type="match status" value="4"/>
</dbReference>
<evidence type="ECO:0000259" key="6">
    <source>
        <dbReference type="PROSITE" id="PS50024"/>
    </source>
</evidence>
<evidence type="ECO:0000259" key="5">
    <source>
        <dbReference type="PROSITE" id="PS50022"/>
    </source>
</evidence>
<feature type="domain" description="F5/8 type C" evidence="5">
    <location>
        <begin position="451"/>
        <end position="604"/>
    </location>
</feature>
<evidence type="ECO:0000259" key="7">
    <source>
        <dbReference type="PROSITE" id="PS50041"/>
    </source>
</evidence>
<dbReference type="Proteomes" id="UP000275408">
    <property type="component" value="Unassembled WGS sequence"/>
</dbReference>
<feature type="domain" description="C-type lectin" evidence="7">
    <location>
        <begin position="1396"/>
        <end position="1512"/>
    </location>
</feature>
<feature type="signal peptide" evidence="4">
    <location>
        <begin position="1"/>
        <end position="22"/>
    </location>
</feature>
<dbReference type="PROSITE" id="PS50024">
    <property type="entry name" value="SEA"/>
    <property type="match status" value="1"/>
</dbReference>
<dbReference type="OrthoDB" id="441660at2759"/>